<accession>A0ABN8VPA7</accession>
<protein>
    <submittedName>
        <fullName evidence="1">Uncharacterized protein</fullName>
    </submittedName>
</protein>
<dbReference type="InterPro" id="IPR035296">
    <property type="entry name" value="Mfa1/2"/>
</dbReference>
<reference evidence="1" key="1">
    <citation type="submission" date="2022-08" db="EMBL/GenBank/DDBJ databases">
        <authorList>
            <person name="Byrne P K."/>
        </authorList>
    </citation>
    <scope>NUCLEOTIDE SEQUENCE</scope>
    <source>
        <strain evidence="1">UCD650</strain>
    </source>
</reference>
<name>A0ABN8VPA7_SACEU</name>
<dbReference type="Pfam" id="PF17317">
    <property type="entry name" value="MFA1_2"/>
    <property type="match status" value="1"/>
</dbReference>
<sequence length="37" mass="4011">MQPIATVSAASKDKTSNEKKDNYIVKGVFWAPACVIV</sequence>
<evidence type="ECO:0000313" key="1">
    <source>
        <dbReference type="EMBL" id="CAI1858811.1"/>
    </source>
</evidence>
<proteinExistence type="predicted"/>
<gene>
    <name evidence="1" type="primary">U6500B05600</name>
    <name evidence="1" type="ORF">SEUBUCD650_0B05600</name>
</gene>
<keyword evidence="2" id="KW-1185">Reference proteome</keyword>
<organism evidence="1 2">
    <name type="scientific">Saccharomyces eubayanus</name>
    <name type="common">Yeast</name>
    <dbReference type="NCBI Taxonomy" id="1080349"/>
    <lineage>
        <taxon>Eukaryota</taxon>
        <taxon>Fungi</taxon>
        <taxon>Dikarya</taxon>
        <taxon>Ascomycota</taxon>
        <taxon>Saccharomycotina</taxon>
        <taxon>Saccharomycetes</taxon>
        <taxon>Saccharomycetales</taxon>
        <taxon>Saccharomycetaceae</taxon>
        <taxon>Saccharomyces</taxon>
    </lineage>
</organism>
<dbReference type="EMBL" id="OX291492">
    <property type="protein sequence ID" value="CAI1858811.1"/>
    <property type="molecule type" value="Genomic_DNA"/>
</dbReference>
<evidence type="ECO:0000313" key="2">
    <source>
        <dbReference type="Proteomes" id="UP001152964"/>
    </source>
</evidence>
<dbReference type="Proteomes" id="UP001152964">
    <property type="component" value="Chromosome 2"/>
</dbReference>